<dbReference type="RefSeq" id="XP_041438758.1">
    <property type="nucleotide sequence ID" value="XM_041582824.1"/>
</dbReference>
<dbReference type="AlphaFoldDB" id="A0A8J1MAY8"/>
<dbReference type="SUPFAM" id="SSF50978">
    <property type="entry name" value="WD40 repeat-like"/>
    <property type="match status" value="1"/>
</dbReference>
<keyword evidence="2" id="KW-1185">Reference proteome</keyword>
<evidence type="ECO:0000313" key="3">
    <source>
        <dbReference type="RefSeq" id="XP_041438758.1"/>
    </source>
</evidence>
<dbReference type="InterPro" id="IPR015943">
    <property type="entry name" value="WD40/YVTN_repeat-like_dom_sf"/>
</dbReference>
<dbReference type="GeneID" id="100049777"/>
<dbReference type="KEGG" id="xla:100049777"/>
<protein>
    <submittedName>
        <fullName evidence="3">WD repeat-containing protein 73</fullName>
    </submittedName>
</protein>
<dbReference type="CTD" id="100049777"/>
<proteinExistence type="predicted"/>
<evidence type="ECO:0000256" key="1">
    <source>
        <dbReference type="ARBA" id="ARBA00022737"/>
    </source>
</evidence>
<gene>
    <name evidence="3" type="primary">wdr73.L</name>
</gene>
<dbReference type="GO" id="GO:0031122">
    <property type="term" value="P:cytoplasmic microtubule organization"/>
    <property type="evidence" value="ECO:0000318"/>
    <property type="project" value="GO_Central"/>
</dbReference>
<reference evidence="3" key="1">
    <citation type="submission" date="2025-08" db="UniProtKB">
        <authorList>
            <consortium name="RefSeq"/>
        </authorList>
    </citation>
    <scope>IDENTIFICATION</scope>
    <source>
        <strain evidence="3">J_2021</strain>
        <tissue evidence="3">Erythrocytes</tissue>
    </source>
</reference>
<accession>A0A8J1MAY8</accession>
<dbReference type="GO" id="GO:0005829">
    <property type="term" value="C:cytosol"/>
    <property type="evidence" value="ECO:0007669"/>
    <property type="project" value="TreeGrafter"/>
</dbReference>
<name>A0A8J1MAY8_XENLA</name>
<dbReference type="PANTHER" id="PTHR46947">
    <property type="entry name" value="WD REPEAT-CONTAINING PROTEIN 73"/>
    <property type="match status" value="1"/>
</dbReference>
<dbReference type="Gene3D" id="2.130.10.10">
    <property type="entry name" value="YVTN repeat-like/Quinoprotein amine dehydrogenase"/>
    <property type="match status" value="1"/>
</dbReference>
<evidence type="ECO:0000313" key="2">
    <source>
        <dbReference type="Proteomes" id="UP000186698"/>
    </source>
</evidence>
<dbReference type="InterPro" id="IPR036322">
    <property type="entry name" value="WD40_repeat_dom_sf"/>
</dbReference>
<organism evidence="2 3">
    <name type="scientific">Xenopus laevis</name>
    <name type="common">African clawed frog</name>
    <dbReference type="NCBI Taxonomy" id="8355"/>
    <lineage>
        <taxon>Eukaryota</taxon>
        <taxon>Metazoa</taxon>
        <taxon>Chordata</taxon>
        <taxon>Craniata</taxon>
        <taxon>Vertebrata</taxon>
        <taxon>Euteleostomi</taxon>
        <taxon>Amphibia</taxon>
        <taxon>Batrachia</taxon>
        <taxon>Anura</taxon>
        <taxon>Pipoidea</taxon>
        <taxon>Pipidae</taxon>
        <taxon>Xenopodinae</taxon>
        <taxon>Xenopus</taxon>
        <taxon>Xenopus</taxon>
    </lineage>
</organism>
<sequence>MSILSMESEEYEEWMLESIRLYKDLHDFELQGPTRVVEWIGDKSICVAGYDSAKRNEILQLLIPQKLHAKENPGLCPERDLKVEHGGFIDEPVYSLKHIPQSSLIVTSGPASCPLWVWQIGPEDRDVIQPISTIPSEAGKGTWTRIATTTSASPQILHGSQADSIRLTDIKSTKQIHTLGVSGSDGVSTLCFLDSRTVFVCCMNGRQFIADIRMPGAASEGSVGEEGLSCVTWCSAVHPSKEDVCSTVASVSSEGHMCLTDPRNLSVPLKCATWCTPIPAASEQLLSICWAPALSDCISVSGFGGSVQIFDTKRWDSAMKEREAVFIHKGHSVMGTCEDGREPTVTAHAWHPWKERTVLSAASDGSLHVWNWSDLPEHDGTEL</sequence>
<dbReference type="InterPro" id="IPR001680">
    <property type="entry name" value="WD40_rpt"/>
</dbReference>
<dbReference type="GO" id="GO:0000922">
    <property type="term" value="C:spindle pole"/>
    <property type="evidence" value="ECO:0007669"/>
    <property type="project" value="TreeGrafter"/>
</dbReference>
<dbReference type="PANTHER" id="PTHR46947:SF1">
    <property type="entry name" value="WD REPEAT-CONTAINING PROTEIN 73"/>
    <property type="match status" value="1"/>
</dbReference>
<dbReference type="Proteomes" id="UP000186698">
    <property type="component" value="Chromosome 2L"/>
</dbReference>
<dbReference type="InterPro" id="IPR042795">
    <property type="entry name" value="Wdr73"/>
</dbReference>
<dbReference type="SMART" id="SM00320">
    <property type="entry name" value="WD40"/>
    <property type="match status" value="4"/>
</dbReference>
<keyword evidence="1" id="KW-0677">Repeat</keyword>
<dbReference type="OrthoDB" id="9822052at2759"/>